<feature type="compositionally biased region" description="Basic residues" evidence="1">
    <location>
        <begin position="418"/>
        <end position="428"/>
    </location>
</feature>
<feature type="compositionally biased region" description="Basic and acidic residues" evidence="1">
    <location>
        <begin position="596"/>
        <end position="605"/>
    </location>
</feature>
<feature type="domain" description="FHA" evidence="2">
    <location>
        <begin position="81"/>
        <end position="132"/>
    </location>
</feature>
<dbReference type="InterPro" id="IPR008984">
    <property type="entry name" value="SMAD_FHA_dom_sf"/>
</dbReference>
<gene>
    <name evidence="3" type="ORF">Vbra_17443</name>
</gene>
<proteinExistence type="predicted"/>
<feature type="region of interest" description="Disordered" evidence="1">
    <location>
        <begin position="173"/>
        <end position="196"/>
    </location>
</feature>
<dbReference type="SMART" id="SM00240">
    <property type="entry name" value="FHA"/>
    <property type="match status" value="1"/>
</dbReference>
<dbReference type="EMBL" id="CDMY01000634">
    <property type="protein sequence ID" value="CEM27243.1"/>
    <property type="molecule type" value="Genomic_DNA"/>
</dbReference>
<evidence type="ECO:0000259" key="2">
    <source>
        <dbReference type="PROSITE" id="PS50006"/>
    </source>
</evidence>
<dbReference type="Pfam" id="PF00498">
    <property type="entry name" value="FHA"/>
    <property type="match status" value="1"/>
</dbReference>
<dbReference type="OrthoDB" id="413579at2759"/>
<dbReference type="FunFam" id="2.60.200.20:FF:000019">
    <property type="entry name" value="Nuclear inhibitor of protein phosphatase"/>
    <property type="match status" value="1"/>
</dbReference>
<dbReference type="Proteomes" id="UP000041254">
    <property type="component" value="Unassembled WGS sequence"/>
</dbReference>
<organism evidence="3 4">
    <name type="scientific">Vitrella brassicaformis (strain CCMP3155)</name>
    <dbReference type="NCBI Taxonomy" id="1169540"/>
    <lineage>
        <taxon>Eukaryota</taxon>
        <taxon>Sar</taxon>
        <taxon>Alveolata</taxon>
        <taxon>Colpodellida</taxon>
        <taxon>Vitrellaceae</taxon>
        <taxon>Vitrella</taxon>
    </lineage>
</organism>
<dbReference type="InParanoid" id="A0A0G4GE26"/>
<dbReference type="SUPFAM" id="SSF49879">
    <property type="entry name" value="SMAD/FHA domain"/>
    <property type="match status" value="1"/>
</dbReference>
<dbReference type="VEuPathDB" id="CryptoDB:Vbra_17443"/>
<feature type="compositionally biased region" description="Low complexity" evidence="1">
    <location>
        <begin position="349"/>
        <end position="373"/>
    </location>
</feature>
<dbReference type="PANTHER" id="PTHR23308">
    <property type="entry name" value="NUCLEAR INHIBITOR OF PROTEIN PHOSPHATASE-1"/>
    <property type="match status" value="1"/>
</dbReference>
<feature type="compositionally biased region" description="Polar residues" evidence="1">
    <location>
        <begin position="1"/>
        <end position="12"/>
    </location>
</feature>
<accession>A0A0G4GE26</accession>
<dbReference type="InterPro" id="IPR050923">
    <property type="entry name" value="Cell_Proc_Reg/RNA_Proc"/>
</dbReference>
<feature type="compositionally biased region" description="Acidic residues" evidence="1">
    <location>
        <begin position="186"/>
        <end position="196"/>
    </location>
</feature>
<dbReference type="Gene3D" id="2.60.200.20">
    <property type="match status" value="1"/>
</dbReference>
<feature type="compositionally biased region" description="Basic and acidic residues" evidence="1">
    <location>
        <begin position="387"/>
        <end position="396"/>
    </location>
</feature>
<evidence type="ECO:0000313" key="3">
    <source>
        <dbReference type="EMBL" id="CEM27243.1"/>
    </source>
</evidence>
<feature type="compositionally biased region" description="Pro residues" evidence="1">
    <location>
        <begin position="449"/>
        <end position="459"/>
    </location>
</feature>
<dbReference type="InterPro" id="IPR000253">
    <property type="entry name" value="FHA_dom"/>
</dbReference>
<evidence type="ECO:0000256" key="1">
    <source>
        <dbReference type="SAM" id="MobiDB-lite"/>
    </source>
</evidence>
<protein>
    <recommendedName>
        <fullName evidence="2">FHA domain-containing protein</fullName>
    </recommendedName>
</protein>
<evidence type="ECO:0000313" key="4">
    <source>
        <dbReference type="Proteomes" id="UP000041254"/>
    </source>
</evidence>
<sequence length="605" mass="64300">MHSEPSQPSSALSAAINESRRAPGEINGTEMDEDQQQKGGKAGSTLRVPRWCETPATNVWLEVWKANQNTETIPINQKRCYLIGRNRTENDIITEHDSTSRCHAAILHHYNGSVFVMDLGSTHGTFLDSLRLEARTPTLYQQGMALRLGNSSRRYLLKGDFVNTADLLRQALQRGSTRSRGGGGEATDEDDEEEPDPLLLLNTELNRRASPVLTTSMGLPPAATAANGGVGPMNPDSPPLSSHQPSSSLLNSSPSVLAPHEVTPPSLPTDEPSHPAAMVSAPELPREMDLPASFAVDRLPFAFGLSHVSSVHSSVSANGGDGEQSTPSVSPTGRVASQGSTPHIGLLQRNSSRRPSSAAAAAAAGSRRNSGTSMDVDYVASEAPADMSRDASREGVRVSADSGEDLSSRSQSGGDSSKRHKKRKKVKVRFAPPEQLENVINDKEDKGSPPVPSAPPPAAPRGLFTDLLTPSKRTQSLPSDDHPAAMAEPQPTPMRTGLFPETPMRPISGMSEGQQQELYSSGHKRRRADKEREATGSDAATGDGAGGRGQERKPRHRVVPFPSLPAVDGVALPAEGTVDGVQQQGKGAAEDEKEGEMETTKRGAG</sequence>
<feature type="region of interest" description="Disordered" evidence="1">
    <location>
        <begin position="1"/>
        <end position="47"/>
    </location>
</feature>
<dbReference type="STRING" id="1169540.A0A0G4GE26"/>
<reference evidence="3 4" key="1">
    <citation type="submission" date="2014-11" db="EMBL/GenBank/DDBJ databases">
        <authorList>
            <person name="Zhu J."/>
            <person name="Qi W."/>
            <person name="Song R."/>
        </authorList>
    </citation>
    <scope>NUCLEOTIDE SEQUENCE [LARGE SCALE GENOMIC DNA]</scope>
</reference>
<dbReference type="PROSITE" id="PS50006">
    <property type="entry name" value="FHA_DOMAIN"/>
    <property type="match status" value="1"/>
</dbReference>
<keyword evidence="4" id="KW-1185">Reference proteome</keyword>
<feature type="compositionally biased region" description="Polar residues" evidence="1">
    <location>
        <begin position="323"/>
        <end position="341"/>
    </location>
</feature>
<feature type="compositionally biased region" description="Low complexity" evidence="1">
    <location>
        <begin position="239"/>
        <end position="259"/>
    </location>
</feature>
<name>A0A0G4GE26_VITBC</name>
<dbReference type="AlphaFoldDB" id="A0A0G4GE26"/>
<feature type="region of interest" description="Disordered" evidence="1">
    <location>
        <begin position="212"/>
        <end position="277"/>
    </location>
</feature>
<feature type="region of interest" description="Disordered" evidence="1">
    <location>
        <begin position="312"/>
        <end position="605"/>
    </location>
</feature>